<accession>M2NNE8</accession>
<evidence type="ECO:0000256" key="5">
    <source>
        <dbReference type="ARBA" id="ARBA00022737"/>
    </source>
</evidence>
<dbReference type="Pfam" id="PF01485">
    <property type="entry name" value="IBR"/>
    <property type="match status" value="1"/>
</dbReference>
<evidence type="ECO:0000256" key="6">
    <source>
        <dbReference type="ARBA" id="ARBA00022771"/>
    </source>
</evidence>
<dbReference type="SUPFAM" id="SSF57850">
    <property type="entry name" value="RING/U-box"/>
    <property type="match status" value="1"/>
</dbReference>
<keyword evidence="3" id="KW-0808">Transferase</keyword>
<evidence type="ECO:0000256" key="4">
    <source>
        <dbReference type="ARBA" id="ARBA00022723"/>
    </source>
</evidence>
<evidence type="ECO:0000256" key="8">
    <source>
        <dbReference type="ARBA" id="ARBA00022833"/>
    </source>
</evidence>
<dbReference type="Proteomes" id="UP000011761">
    <property type="component" value="Unassembled WGS sequence"/>
</dbReference>
<evidence type="ECO:0000313" key="11">
    <source>
        <dbReference type="Proteomes" id="UP000011761"/>
    </source>
</evidence>
<dbReference type="GO" id="GO:0061630">
    <property type="term" value="F:ubiquitin protein ligase activity"/>
    <property type="evidence" value="ECO:0007669"/>
    <property type="project" value="UniProtKB-EC"/>
</dbReference>
<dbReference type="KEGG" id="bcom:BAUCODRAFT_192425"/>
<keyword evidence="4" id="KW-0479">Metal-binding</keyword>
<evidence type="ECO:0000259" key="9">
    <source>
        <dbReference type="PROSITE" id="PS51873"/>
    </source>
</evidence>
<dbReference type="HOGENOM" id="CLU_485686_0_0_1"/>
<gene>
    <name evidence="10" type="ORF">BAUCODRAFT_192425</name>
</gene>
<organism evidence="10 11">
    <name type="scientific">Baudoinia panamericana (strain UAMH 10762)</name>
    <name type="common">Angels' share fungus</name>
    <name type="synonym">Baudoinia compniacensis (strain UAMH 10762)</name>
    <dbReference type="NCBI Taxonomy" id="717646"/>
    <lineage>
        <taxon>Eukaryota</taxon>
        <taxon>Fungi</taxon>
        <taxon>Dikarya</taxon>
        <taxon>Ascomycota</taxon>
        <taxon>Pezizomycotina</taxon>
        <taxon>Dothideomycetes</taxon>
        <taxon>Dothideomycetidae</taxon>
        <taxon>Mycosphaerellales</taxon>
        <taxon>Teratosphaeriaceae</taxon>
        <taxon>Baudoinia</taxon>
    </lineage>
</organism>
<dbReference type="PROSITE" id="PS51873">
    <property type="entry name" value="TRIAD"/>
    <property type="match status" value="1"/>
</dbReference>
<keyword evidence="6" id="KW-0863">Zinc-finger</keyword>
<dbReference type="PANTHER" id="PTHR11685">
    <property type="entry name" value="RBR FAMILY RING FINGER AND IBR DOMAIN-CONTAINING"/>
    <property type="match status" value="1"/>
</dbReference>
<dbReference type="InterPro" id="IPR031127">
    <property type="entry name" value="E3_UB_ligase_RBR"/>
</dbReference>
<dbReference type="InterPro" id="IPR044066">
    <property type="entry name" value="TRIAD_supradom"/>
</dbReference>
<dbReference type="GeneID" id="19109584"/>
<dbReference type="GO" id="GO:0008270">
    <property type="term" value="F:zinc ion binding"/>
    <property type="evidence" value="ECO:0007669"/>
    <property type="project" value="UniProtKB-KW"/>
</dbReference>
<proteinExistence type="predicted"/>
<evidence type="ECO:0000256" key="2">
    <source>
        <dbReference type="ARBA" id="ARBA00012251"/>
    </source>
</evidence>
<evidence type="ECO:0000313" key="10">
    <source>
        <dbReference type="EMBL" id="EMD01010.1"/>
    </source>
</evidence>
<keyword evidence="11" id="KW-1185">Reference proteome</keyword>
<evidence type="ECO:0000256" key="1">
    <source>
        <dbReference type="ARBA" id="ARBA00001798"/>
    </source>
</evidence>
<feature type="domain" description="RING-type" evidence="9">
    <location>
        <begin position="18"/>
        <end position="264"/>
    </location>
</feature>
<dbReference type="EMBL" id="KB445550">
    <property type="protein sequence ID" value="EMD01010.1"/>
    <property type="molecule type" value="Genomic_DNA"/>
</dbReference>
<comment type="catalytic activity">
    <reaction evidence="1">
        <text>[E2 ubiquitin-conjugating enzyme]-S-ubiquitinyl-L-cysteine + [acceptor protein]-L-lysine = [E2 ubiquitin-conjugating enzyme]-L-cysteine + [acceptor protein]-N(6)-ubiquitinyl-L-lysine.</text>
        <dbReference type="EC" id="2.3.2.31"/>
    </reaction>
</comment>
<name>M2NNE8_BAUPA</name>
<dbReference type="AlphaFoldDB" id="M2NNE8"/>
<dbReference type="OrthoDB" id="10009520at2759"/>
<dbReference type="Gene3D" id="1.20.120.1750">
    <property type="match status" value="1"/>
</dbReference>
<dbReference type="GO" id="GO:0016567">
    <property type="term" value="P:protein ubiquitination"/>
    <property type="evidence" value="ECO:0007669"/>
    <property type="project" value="InterPro"/>
</dbReference>
<dbReference type="eggNOG" id="KOG1812">
    <property type="taxonomic scope" value="Eukaryota"/>
</dbReference>
<reference evidence="10 11" key="1">
    <citation type="journal article" date="2012" name="PLoS Pathog.">
        <title>Diverse lifestyles and strategies of plant pathogenesis encoded in the genomes of eighteen Dothideomycetes fungi.</title>
        <authorList>
            <person name="Ohm R.A."/>
            <person name="Feau N."/>
            <person name="Henrissat B."/>
            <person name="Schoch C.L."/>
            <person name="Horwitz B.A."/>
            <person name="Barry K.W."/>
            <person name="Condon B.J."/>
            <person name="Copeland A.C."/>
            <person name="Dhillon B."/>
            <person name="Glaser F."/>
            <person name="Hesse C.N."/>
            <person name="Kosti I."/>
            <person name="LaButti K."/>
            <person name="Lindquist E.A."/>
            <person name="Lucas S."/>
            <person name="Salamov A.A."/>
            <person name="Bradshaw R.E."/>
            <person name="Ciuffetti L."/>
            <person name="Hamelin R.C."/>
            <person name="Kema G.H.J."/>
            <person name="Lawrence C."/>
            <person name="Scott J.A."/>
            <person name="Spatafora J.W."/>
            <person name="Turgeon B.G."/>
            <person name="de Wit P.J.G.M."/>
            <person name="Zhong S."/>
            <person name="Goodwin S.B."/>
            <person name="Grigoriev I.V."/>
        </authorList>
    </citation>
    <scope>NUCLEOTIDE SEQUENCE [LARGE SCALE GENOMIC DNA]</scope>
    <source>
        <strain evidence="10 11">UAMH 10762</strain>
    </source>
</reference>
<evidence type="ECO:0000256" key="3">
    <source>
        <dbReference type="ARBA" id="ARBA00022679"/>
    </source>
</evidence>
<keyword evidence="8" id="KW-0862">Zinc</keyword>
<evidence type="ECO:0000256" key="7">
    <source>
        <dbReference type="ARBA" id="ARBA00022786"/>
    </source>
</evidence>
<dbReference type="RefSeq" id="XP_007672194.1">
    <property type="nucleotide sequence ID" value="XM_007674004.1"/>
</dbReference>
<keyword evidence="7" id="KW-0833">Ubl conjugation pathway</keyword>
<dbReference type="InterPro" id="IPR002867">
    <property type="entry name" value="IBR_dom"/>
</dbReference>
<keyword evidence="5" id="KW-0677">Repeat</keyword>
<dbReference type="EC" id="2.3.2.31" evidence="2"/>
<sequence>MHRTIQITAINQPEAAMFSFECSVCSEGFTEPTTPRKIDGDPICHDCVLESLPPRFEAALNNPLDYPVRWGKGVEVNADDFEDILSADFVARYHRREVEYNTPATDRFYCKHKVLQSRKPKIGGTPPDEPIFLKPEQIDVAQGEAVDCGAMRGANPDPSLVCYHCLGQHCRSCRSPIYEMTAGSHVCTGPPVTIQLTEIEGLQRGRDYQYCPNETCHNPVSLHDGCNHMTCPEPGCRTEFCYICGLEAREGTGHWSEGGCPRYNQPGPNAFFDDDEDDDDFAEFEEWDFLARPSSNPVEAAETARFDQEAMQAMDAAPNAPWLARALLSNLLRNFRTMRRTLDSLHQAQNLEHVLYSFNLTTEYIRCVWQWLNHALFVDLPQPLQESLRLYFGLHERNEDNFTMRLEILFVRNNTEHCIWPDGWLVNPTQRQDIVGSTAEYHAALGRELNSVGQRVQLDDHGDQFAFYERLYTSVLDALPLTRLTHEELENLDLVAREKFRNALRLVAGIHLTGREKVLPLLARTQTLLLERTGQLSQDDEQRRFKGVWENRLVGRSEPLV</sequence>
<protein>
    <recommendedName>
        <fullName evidence="2">RBR-type E3 ubiquitin transferase</fullName>
        <ecNumber evidence="2">2.3.2.31</ecNumber>
    </recommendedName>
</protein>